<evidence type="ECO:0000256" key="2">
    <source>
        <dbReference type="ARBA" id="ARBA00022801"/>
    </source>
</evidence>
<dbReference type="GO" id="GO:0005634">
    <property type="term" value="C:nucleus"/>
    <property type="evidence" value="ECO:0007669"/>
    <property type="project" value="TreeGrafter"/>
</dbReference>
<dbReference type="InterPro" id="IPR050628">
    <property type="entry name" value="SNF2_RAD54_helicase_TF"/>
</dbReference>
<dbReference type="InterPro" id="IPR027417">
    <property type="entry name" value="P-loop_NTPase"/>
</dbReference>
<dbReference type="AlphaFoldDB" id="A0A395J8T9"/>
<keyword evidence="1" id="KW-0547">Nucleotide-binding</keyword>
<dbReference type="Pfam" id="PF00271">
    <property type="entry name" value="Helicase_C"/>
    <property type="match status" value="1"/>
</dbReference>
<keyword evidence="2" id="KW-0378">Hydrolase</keyword>
<dbReference type="PANTHER" id="PTHR45626">
    <property type="entry name" value="TRANSCRIPTION TERMINATION FACTOR 2-RELATED"/>
    <property type="match status" value="1"/>
</dbReference>
<evidence type="ECO:0000256" key="1">
    <source>
        <dbReference type="ARBA" id="ARBA00022741"/>
    </source>
</evidence>
<evidence type="ECO:0000259" key="4">
    <source>
        <dbReference type="PROSITE" id="PS51194"/>
    </source>
</evidence>
<reference evidence="5 6" key="1">
    <citation type="submission" date="2018-06" db="EMBL/GenBank/DDBJ databases">
        <title>Genome Sequence of the Brown Rot Fungal Pathogen Monilinia fructigena.</title>
        <authorList>
            <person name="Landi L."/>
            <person name="De Miccolis Angelini R.M."/>
            <person name="Pollastro S."/>
            <person name="Abate D."/>
            <person name="Faretra F."/>
            <person name="Romanazzi G."/>
        </authorList>
    </citation>
    <scope>NUCLEOTIDE SEQUENCE [LARGE SCALE GENOMIC DNA]</scope>
    <source>
        <strain evidence="5 6">Mfrg269</strain>
    </source>
</reference>
<organism evidence="5 6">
    <name type="scientific">Monilinia fructigena</name>
    <dbReference type="NCBI Taxonomy" id="38457"/>
    <lineage>
        <taxon>Eukaryota</taxon>
        <taxon>Fungi</taxon>
        <taxon>Dikarya</taxon>
        <taxon>Ascomycota</taxon>
        <taxon>Pezizomycotina</taxon>
        <taxon>Leotiomycetes</taxon>
        <taxon>Helotiales</taxon>
        <taxon>Sclerotiniaceae</taxon>
        <taxon>Monilinia</taxon>
    </lineage>
</organism>
<dbReference type="SUPFAM" id="SSF52540">
    <property type="entry name" value="P-loop containing nucleoside triphosphate hydrolases"/>
    <property type="match status" value="1"/>
</dbReference>
<dbReference type="OrthoDB" id="423559at2759"/>
<dbReference type="InterPro" id="IPR001650">
    <property type="entry name" value="Helicase_C-like"/>
</dbReference>
<evidence type="ECO:0000313" key="5">
    <source>
        <dbReference type="EMBL" id="RAL68548.1"/>
    </source>
</evidence>
<dbReference type="GO" id="GO:0000724">
    <property type="term" value="P:double-strand break repair via homologous recombination"/>
    <property type="evidence" value="ECO:0007669"/>
    <property type="project" value="TreeGrafter"/>
</dbReference>
<name>A0A395J8T9_9HELO</name>
<accession>A0A395J8T9</accession>
<gene>
    <name evidence="5" type="ORF">DID88_007274</name>
</gene>
<dbReference type="GO" id="GO:0005524">
    <property type="term" value="F:ATP binding"/>
    <property type="evidence" value="ECO:0007669"/>
    <property type="project" value="UniProtKB-KW"/>
</dbReference>
<comment type="caution">
    <text evidence="5">The sequence shown here is derived from an EMBL/GenBank/DDBJ whole genome shotgun (WGS) entry which is preliminary data.</text>
</comment>
<dbReference type="InterPro" id="IPR049730">
    <property type="entry name" value="SNF2/RAD54-like_C"/>
</dbReference>
<protein>
    <recommendedName>
        <fullName evidence="4">Helicase C-terminal domain-containing protein</fullName>
    </recommendedName>
</protein>
<feature type="domain" description="Helicase C-terminal" evidence="4">
    <location>
        <begin position="1"/>
        <end position="90"/>
    </location>
</feature>
<dbReference type="PROSITE" id="PS51194">
    <property type="entry name" value="HELICASE_CTER"/>
    <property type="match status" value="1"/>
</dbReference>
<proteinExistence type="predicted"/>
<dbReference type="GO" id="GO:0005737">
    <property type="term" value="C:cytoplasm"/>
    <property type="evidence" value="ECO:0007669"/>
    <property type="project" value="TreeGrafter"/>
</dbReference>
<dbReference type="Proteomes" id="UP000249056">
    <property type="component" value="Unassembled WGS sequence"/>
</dbReference>
<dbReference type="Gene3D" id="3.40.50.300">
    <property type="entry name" value="P-loop containing nucleotide triphosphate hydrolases"/>
    <property type="match status" value="1"/>
</dbReference>
<dbReference type="PANTHER" id="PTHR45626:SF16">
    <property type="entry name" value="ATP-DEPENDENT HELICASE ULS1"/>
    <property type="match status" value="1"/>
</dbReference>
<keyword evidence="3" id="KW-0067">ATP-binding</keyword>
<dbReference type="GO" id="GO:0016787">
    <property type="term" value="F:hydrolase activity"/>
    <property type="evidence" value="ECO:0007669"/>
    <property type="project" value="UniProtKB-KW"/>
</dbReference>
<keyword evidence="6" id="KW-1185">Reference proteome</keyword>
<evidence type="ECO:0000256" key="3">
    <source>
        <dbReference type="ARBA" id="ARBA00022840"/>
    </source>
</evidence>
<evidence type="ECO:0000313" key="6">
    <source>
        <dbReference type="Proteomes" id="UP000249056"/>
    </source>
</evidence>
<dbReference type="GO" id="GO:0008094">
    <property type="term" value="F:ATP-dependent activity, acting on DNA"/>
    <property type="evidence" value="ECO:0007669"/>
    <property type="project" value="TreeGrafter"/>
</dbReference>
<sequence>MLISLKAGNAGLNLVAASRVIILDPFWNPFIEMQAVDRAYRIGQQKPVQVHRILVRQTVEDRIMELQEKKRALVESALDEGAMKSVGRLDERQLAFLFGVTGN</sequence>
<dbReference type="EMBL" id="QKRW01000001">
    <property type="protein sequence ID" value="RAL68548.1"/>
    <property type="molecule type" value="Genomic_DNA"/>
</dbReference>
<dbReference type="CDD" id="cd18793">
    <property type="entry name" value="SF2_C_SNF"/>
    <property type="match status" value="1"/>
</dbReference>